<protein>
    <recommendedName>
        <fullName evidence="2">Protein kinase domain-containing protein</fullName>
    </recommendedName>
</protein>
<evidence type="ECO:0000259" key="2">
    <source>
        <dbReference type="PROSITE" id="PS50011"/>
    </source>
</evidence>
<dbReference type="SMART" id="SM00220">
    <property type="entry name" value="S_TKc"/>
    <property type="match status" value="1"/>
</dbReference>
<dbReference type="Gene3D" id="1.10.510.10">
    <property type="entry name" value="Transferase(Phosphotransferase) domain 1"/>
    <property type="match status" value="1"/>
</dbReference>
<evidence type="ECO:0000313" key="4">
    <source>
        <dbReference type="Proteomes" id="UP001152484"/>
    </source>
</evidence>
<reference evidence="3" key="1">
    <citation type="submission" date="2022-07" db="EMBL/GenBank/DDBJ databases">
        <authorList>
            <person name="Macas J."/>
            <person name="Novak P."/>
            <person name="Neumann P."/>
        </authorList>
    </citation>
    <scope>NUCLEOTIDE SEQUENCE</scope>
</reference>
<comment type="similarity">
    <text evidence="1">Belongs to the protein kinase superfamily. STE Ser/Thr protein kinase family. STE20 subfamily.</text>
</comment>
<dbReference type="AlphaFoldDB" id="A0A9P1ECP1"/>
<dbReference type="PANTHER" id="PTHR48014:SF7">
    <property type="entry name" value="SERINE_THREONINE-PROTEIN KINASE BLUS1"/>
    <property type="match status" value="1"/>
</dbReference>
<evidence type="ECO:0000313" key="3">
    <source>
        <dbReference type="EMBL" id="CAH9096707.1"/>
    </source>
</evidence>
<name>A0A9P1ECP1_CUSEU</name>
<evidence type="ECO:0000256" key="1">
    <source>
        <dbReference type="ARBA" id="ARBA00008874"/>
    </source>
</evidence>
<dbReference type="OrthoDB" id="840771at2759"/>
<dbReference type="InterPro" id="IPR011009">
    <property type="entry name" value="Kinase-like_dom_sf"/>
</dbReference>
<dbReference type="GO" id="GO:0005524">
    <property type="term" value="F:ATP binding"/>
    <property type="evidence" value="ECO:0007669"/>
    <property type="project" value="InterPro"/>
</dbReference>
<organism evidence="3 4">
    <name type="scientific">Cuscuta europaea</name>
    <name type="common">European dodder</name>
    <dbReference type="NCBI Taxonomy" id="41803"/>
    <lineage>
        <taxon>Eukaryota</taxon>
        <taxon>Viridiplantae</taxon>
        <taxon>Streptophyta</taxon>
        <taxon>Embryophyta</taxon>
        <taxon>Tracheophyta</taxon>
        <taxon>Spermatophyta</taxon>
        <taxon>Magnoliopsida</taxon>
        <taxon>eudicotyledons</taxon>
        <taxon>Gunneridae</taxon>
        <taxon>Pentapetalae</taxon>
        <taxon>asterids</taxon>
        <taxon>lamiids</taxon>
        <taxon>Solanales</taxon>
        <taxon>Convolvulaceae</taxon>
        <taxon>Cuscuteae</taxon>
        <taxon>Cuscuta</taxon>
        <taxon>Cuscuta subgen. Cuscuta</taxon>
    </lineage>
</organism>
<comment type="caution">
    <text evidence="3">The sequence shown here is derived from an EMBL/GenBank/DDBJ whole genome shotgun (WGS) entry which is preliminary data.</text>
</comment>
<dbReference type="PANTHER" id="PTHR48014">
    <property type="entry name" value="SERINE/THREONINE-PROTEIN KINASE FRAY2"/>
    <property type="match status" value="1"/>
</dbReference>
<keyword evidence="4" id="KW-1185">Reference proteome</keyword>
<gene>
    <name evidence="3" type="ORF">CEURO_LOCUS13514</name>
</gene>
<dbReference type="GO" id="GO:0043539">
    <property type="term" value="F:protein serine/threonine kinase activator activity"/>
    <property type="evidence" value="ECO:0007669"/>
    <property type="project" value="InterPro"/>
</dbReference>
<dbReference type="SUPFAM" id="SSF56112">
    <property type="entry name" value="Protein kinase-like (PK-like)"/>
    <property type="match status" value="1"/>
</dbReference>
<dbReference type="PROSITE" id="PS50011">
    <property type="entry name" value="PROTEIN_KINASE_DOM"/>
    <property type="match status" value="1"/>
</dbReference>
<dbReference type="InterPro" id="IPR047173">
    <property type="entry name" value="STRAD_A/B-like"/>
</dbReference>
<proteinExistence type="inferred from homology"/>
<accession>A0A9P1ECP1</accession>
<dbReference type="InterPro" id="IPR000719">
    <property type="entry name" value="Prot_kinase_dom"/>
</dbReference>
<dbReference type="GO" id="GO:0004672">
    <property type="term" value="F:protein kinase activity"/>
    <property type="evidence" value="ECO:0007669"/>
    <property type="project" value="InterPro"/>
</dbReference>
<dbReference type="Pfam" id="PF00069">
    <property type="entry name" value="Pkinase"/>
    <property type="match status" value="1"/>
</dbReference>
<dbReference type="EMBL" id="CAMAPE010000035">
    <property type="protein sequence ID" value="CAH9096707.1"/>
    <property type="molecule type" value="Genomic_DNA"/>
</dbReference>
<feature type="domain" description="Protein kinase" evidence="2">
    <location>
        <begin position="13"/>
        <end position="305"/>
    </location>
</feature>
<dbReference type="Proteomes" id="UP001152484">
    <property type="component" value="Unassembled WGS sequence"/>
</dbReference>
<sequence length="330" mass="36571">MEGEGFLRAEDAYDLQETIRATTYAVMTKASYAAPPPSRIPYPVQILIVDTDKLDCVFETVGAYRLAKHCGDHKNLVGVHTTFKSSKNRNHLWIVMPSVSRVSLRSMITMTRSFRHGLPNAAAAAFLLRQTLEGLHCIHAAEGGHAHGSVCARNVYMDAECTTVKLGFGQLMCETAPCRMAPELAKDSKMVHGKAADIWDFGFFILELVYGCDEIPVSTYAGLESLLANDFYVGDAKSASPSFLRKLSLLSFGGREKKYDDEIVIKKRRSVMLESPLGDVAKQCLREDPAKRPTAKQLLEEHPYFNPTTTSNVKEIQKVLAQMKKACSCL</sequence>